<accession>A0ABY3MWL0</accession>
<sequence length="358" mass="40840">MSTTQDLIIYGAGGNGIKFFNSLKDNGYNIIFFLDLYSKKQEHNGIKIYRPHTSPTKNCTVLISVSCYSRQIADDLKEQGYNICLDFNQCLKRFPTLLNQFILPEKLLDCTNETKNNLNKIKNLNLMFKDEESKNALQRILAFRLAPSSKTYIENDWQVQYFPNDLPLSSVLKRPIVMLDCGAFTGDTLPIALSFFKKHKIDVSSISLFEPNLNNNVVLQEVIEKFTTPEYLLINYPCGVWSKNTILNFELGAETSHIVNTKSERSVQVPVVSLDAVAYGYQPNLIKMDVEGAEIEAIKGARKIIRQYRPTLAISVYHKASHLWEVAFLINDINPNYNYYLRTHGDLGNEIILYALPT</sequence>
<dbReference type="InterPro" id="IPR006342">
    <property type="entry name" value="FkbM_mtfrase"/>
</dbReference>
<organism evidence="2 3">
    <name type="scientific">Colwellia echini</name>
    <dbReference type="NCBI Taxonomy" id="1982103"/>
    <lineage>
        <taxon>Bacteria</taxon>
        <taxon>Pseudomonadati</taxon>
        <taxon>Pseudomonadota</taxon>
        <taxon>Gammaproteobacteria</taxon>
        <taxon>Alteromonadales</taxon>
        <taxon>Colwelliaceae</taxon>
        <taxon>Colwellia</taxon>
    </lineage>
</organism>
<dbReference type="PANTHER" id="PTHR34203:SF15">
    <property type="entry name" value="SLL1173 PROTEIN"/>
    <property type="match status" value="1"/>
</dbReference>
<dbReference type="Gene3D" id="3.40.50.150">
    <property type="entry name" value="Vaccinia Virus protein VP39"/>
    <property type="match status" value="1"/>
</dbReference>
<feature type="domain" description="Methyltransferase FkbM" evidence="1">
    <location>
        <begin position="180"/>
        <end position="330"/>
    </location>
</feature>
<reference evidence="2 3" key="1">
    <citation type="submission" date="2019-08" db="EMBL/GenBank/DDBJ databases">
        <title>Microbe sample from Colwellia echini.</title>
        <authorList>
            <person name="Christiansen L."/>
            <person name="Pathiraja D."/>
            <person name="Schultz-Johansen M."/>
            <person name="Choi I.-G."/>
            <person name="Stougaard P."/>
        </authorList>
    </citation>
    <scope>NUCLEOTIDE SEQUENCE [LARGE SCALE GENOMIC DNA]</scope>
    <source>
        <strain evidence="2 3">A3</strain>
    </source>
</reference>
<dbReference type="GO" id="GO:0008168">
    <property type="term" value="F:methyltransferase activity"/>
    <property type="evidence" value="ECO:0007669"/>
    <property type="project" value="UniProtKB-KW"/>
</dbReference>
<dbReference type="PANTHER" id="PTHR34203">
    <property type="entry name" value="METHYLTRANSFERASE, FKBM FAMILY PROTEIN"/>
    <property type="match status" value="1"/>
</dbReference>
<dbReference type="RefSeq" id="WP_101344128.1">
    <property type="nucleotide sequence ID" value="NZ_PJAI02000009.1"/>
</dbReference>
<keyword evidence="2" id="KW-0808">Transferase</keyword>
<keyword evidence="2" id="KW-0489">Methyltransferase</keyword>
<name>A0ABY3MWL0_9GAMM</name>
<gene>
    <name evidence="2" type="ORF">CWS31_009530</name>
</gene>
<dbReference type="NCBIfam" id="TIGR01444">
    <property type="entry name" value="fkbM_fam"/>
    <property type="match status" value="1"/>
</dbReference>
<dbReference type="InterPro" id="IPR052514">
    <property type="entry name" value="SAM-dependent_MTase"/>
</dbReference>
<dbReference type="EMBL" id="PJAI02000009">
    <property type="protein sequence ID" value="TYK65595.1"/>
    <property type="molecule type" value="Genomic_DNA"/>
</dbReference>
<evidence type="ECO:0000313" key="2">
    <source>
        <dbReference type="EMBL" id="TYK65595.1"/>
    </source>
</evidence>
<dbReference type="InterPro" id="IPR029063">
    <property type="entry name" value="SAM-dependent_MTases_sf"/>
</dbReference>
<dbReference type="SUPFAM" id="SSF53335">
    <property type="entry name" value="S-adenosyl-L-methionine-dependent methyltransferases"/>
    <property type="match status" value="1"/>
</dbReference>
<evidence type="ECO:0000259" key="1">
    <source>
        <dbReference type="Pfam" id="PF05050"/>
    </source>
</evidence>
<protein>
    <submittedName>
        <fullName evidence="2">FkbM family methyltransferase</fullName>
    </submittedName>
</protein>
<evidence type="ECO:0000313" key="3">
    <source>
        <dbReference type="Proteomes" id="UP000815846"/>
    </source>
</evidence>
<dbReference type="GO" id="GO:0032259">
    <property type="term" value="P:methylation"/>
    <property type="evidence" value="ECO:0007669"/>
    <property type="project" value="UniProtKB-KW"/>
</dbReference>
<dbReference type="Pfam" id="PF05050">
    <property type="entry name" value="Methyltransf_21"/>
    <property type="match status" value="1"/>
</dbReference>
<keyword evidence="3" id="KW-1185">Reference proteome</keyword>
<proteinExistence type="predicted"/>
<dbReference type="Proteomes" id="UP000815846">
    <property type="component" value="Unassembled WGS sequence"/>
</dbReference>
<comment type="caution">
    <text evidence="2">The sequence shown here is derived from an EMBL/GenBank/DDBJ whole genome shotgun (WGS) entry which is preliminary data.</text>
</comment>